<evidence type="ECO:0000313" key="5">
    <source>
        <dbReference type="EMBL" id="PWQ92859.1"/>
    </source>
</evidence>
<dbReference type="AlphaFoldDB" id="A0A317C3K6"/>
<keyword evidence="3" id="KW-0472">Membrane</keyword>
<dbReference type="EMBL" id="QGKM01000075">
    <property type="protein sequence ID" value="PWQ92859.1"/>
    <property type="molecule type" value="Genomic_DNA"/>
</dbReference>
<reference evidence="5 6" key="1">
    <citation type="submission" date="2018-05" db="EMBL/GenBank/DDBJ databases">
        <title>Leucothrix arctica sp. nov., isolated from Arctic seawater.</title>
        <authorList>
            <person name="Choi A."/>
            <person name="Baek K."/>
        </authorList>
    </citation>
    <scope>NUCLEOTIDE SEQUENCE [LARGE SCALE GENOMIC DNA]</scope>
    <source>
        <strain evidence="5 6">JCM 18388</strain>
    </source>
</reference>
<keyword evidence="4" id="KW-0732">Signal</keyword>
<name>A0A317C3K6_9GAMM</name>
<comment type="caution">
    <text evidence="5">The sequence shown here is derived from an EMBL/GenBank/DDBJ whole genome shotgun (WGS) entry which is preliminary data.</text>
</comment>
<sequence>MSQKPNRLSVPVTLISVATLAACSGSALAAEAGLSQDSIISIVVAAISGGAFVTALWALLLGRKSMKKDREFVTTLKKNIVRDQRTIDKSLRSIETNEVRAERIIDRLVYQNNALISKQHHAWLSAEKIQELAAQSESIEANLQERSEALERRIQQTQHIWDERLGETENTVLRVEQELRDGLNHLEVGIKRVQQQDAHSYQLAQHITAQHNLQLHTLEANNELAEQVRARLDTTLEESTQLLEHLRSNQAKADAAYERYMESISGYENDLYTEYDAAFQSADMARQELSASVDESRIHVESLRRYEEQSRVIKETTESNLKQLDVKAINQLSDTLETTQQTFQSLSKKVAEAQQALNSLNEADLNQASSDHKQNSNGSGETHYYQEAVGDNNLVPFFSSRKNKDTKH</sequence>
<gene>
    <name evidence="5" type="ORF">DKW60_19135</name>
</gene>
<evidence type="ECO:0000256" key="2">
    <source>
        <dbReference type="SAM" id="MobiDB-lite"/>
    </source>
</evidence>
<feature type="region of interest" description="Disordered" evidence="2">
    <location>
        <begin position="363"/>
        <end position="383"/>
    </location>
</feature>
<evidence type="ECO:0000256" key="1">
    <source>
        <dbReference type="SAM" id="Coils"/>
    </source>
</evidence>
<dbReference type="OrthoDB" id="5620843at2"/>
<keyword evidence="3" id="KW-0812">Transmembrane</keyword>
<feature type="chain" id="PRO_5016262664" description="Chromosome partition protein Smc" evidence="4">
    <location>
        <begin position="30"/>
        <end position="408"/>
    </location>
</feature>
<accession>A0A317C3K6</accession>
<organism evidence="5 6">
    <name type="scientific">Leucothrix pacifica</name>
    <dbReference type="NCBI Taxonomy" id="1247513"/>
    <lineage>
        <taxon>Bacteria</taxon>
        <taxon>Pseudomonadati</taxon>
        <taxon>Pseudomonadota</taxon>
        <taxon>Gammaproteobacteria</taxon>
        <taxon>Thiotrichales</taxon>
        <taxon>Thiotrichaceae</taxon>
        <taxon>Leucothrix</taxon>
    </lineage>
</organism>
<keyword evidence="3" id="KW-1133">Transmembrane helix</keyword>
<evidence type="ECO:0000256" key="3">
    <source>
        <dbReference type="SAM" id="Phobius"/>
    </source>
</evidence>
<feature type="compositionally biased region" description="Polar residues" evidence="2">
    <location>
        <begin position="363"/>
        <end position="380"/>
    </location>
</feature>
<proteinExistence type="predicted"/>
<feature type="transmembrane region" description="Helical" evidence="3">
    <location>
        <begin position="39"/>
        <end position="60"/>
    </location>
</feature>
<protein>
    <recommendedName>
        <fullName evidence="7">Chromosome partition protein Smc</fullName>
    </recommendedName>
</protein>
<dbReference type="RefSeq" id="WP_109839271.1">
    <property type="nucleotide sequence ID" value="NZ_QGKM01000075.1"/>
</dbReference>
<evidence type="ECO:0000313" key="6">
    <source>
        <dbReference type="Proteomes" id="UP000245539"/>
    </source>
</evidence>
<dbReference type="PROSITE" id="PS51257">
    <property type="entry name" value="PROKAR_LIPOPROTEIN"/>
    <property type="match status" value="1"/>
</dbReference>
<evidence type="ECO:0008006" key="7">
    <source>
        <dbReference type="Google" id="ProtNLM"/>
    </source>
</evidence>
<keyword evidence="1" id="KW-0175">Coiled coil</keyword>
<evidence type="ECO:0000256" key="4">
    <source>
        <dbReference type="SAM" id="SignalP"/>
    </source>
</evidence>
<feature type="coiled-coil region" evidence="1">
    <location>
        <begin position="129"/>
        <end position="160"/>
    </location>
</feature>
<feature type="coiled-coil region" evidence="1">
    <location>
        <begin position="329"/>
        <end position="363"/>
    </location>
</feature>
<dbReference type="Proteomes" id="UP000245539">
    <property type="component" value="Unassembled WGS sequence"/>
</dbReference>
<feature type="signal peptide" evidence="4">
    <location>
        <begin position="1"/>
        <end position="29"/>
    </location>
</feature>
<keyword evidence="6" id="KW-1185">Reference proteome</keyword>